<sequence>MLDLTLAGRINFTPRAPTKDPLPAGLHKLGLYEERDYFLVVPEGLDPKKPAPFMIMFHGGGGSAERIMPVMKTHAEQNGFLLLVPQSLLPTWDIVIAGNGPDRERIENAINWVADRYALRSDKFAFAGHSDGGSYALSNGVANGDFVTHILAHSAGFFTPLHQEGAPHIFIAHGSADEKTPVETAGRASAQKLKGAGYDVTYIEYDGPHASQPNIVAVMVKYFLNYPPPAPAAP</sequence>
<dbReference type="RefSeq" id="WP_222875174.1">
    <property type="nucleotide sequence ID" value="NZ_AP023361.1"/>
</dbReference>
<evidence type="ECO:0008006" key="5">
    <source>
        <dbReference type="Google" id="ProtNLM"/>
    </source>
</evidence>
<evidence type="ECO:0000313" key="4">
    <source>
        <dbReference type="Proteomes" id="UP000515317"/>
    </source>
</evidence>
<dbReference type="PANTHER" id="PTHR43037">
    <property type="entry name" value="UNNAMED PRODUCT-RELATED"/>
    <property type="match status" value="1"/>
</dbReference>
<dbReference type="GO" id="GO:0016787">
    <property type="term" value="F:hydrolase activity"/>
    <property type="evidence" value="ECO:0007669"/>
    <property type="project" value="UniProtKB-KW"/>
</dbReference>
<dbReference type="Proteomes" id="UP000515317">
    <property type="component" value="Chromosome"/>
</dbReference>
<gene>
    <name evidence="3" type="ORF">IZ6_22660</name>
</gene>
<dbReference type="PANTHER" id="PTHR43037:SF5">
    <property type="entry name" value="FERULOYL ESTERASE"/>
    <property type="match status" value="1"/>
</dbReference>
<reference evidence="3 4" key="1">
    <citation type="submission" date="2020-08" db="EMBL/GenBank/DDBJ databases">
        <title>Genome sequence of Rhizobiales bacterium strain IZ6.</title>
        <authorList>
            <person name="Nakai R."/>
            <person name="Naganuma T."/>
        </authorList>
    </citation>
    <scope>NUCLEOTIDE SEQUENCE [LARGE SCALE GENOMIC DNA]</scope>
    <source>
        <strain evidence="3 4">IZ6</strain>
    </source>
</reference>
<proteinExistence type="predicted"/>
<evidence type="ECO:0000256" key="1">
    <source>
        <dbReference type="ARBA" id="ARBA00022729"/>
    </source>
</evidence>
<protein>
    <recommendedName>
        <fullName evidence="5">Esterase</fullName>
    </recommendedName>
</protein>
<dbReference type="AlphaFoldDB" id="A0A6S6QWW0"/>
<evidence type="ECO:0000256" key="2">
    <source>
        <dbReference type="ARBA" id="ARBA00022801"/>
    </source>
</evidence>
<evidence type="ECO:0000313" key="3">
    <source>
        <dbReference type="EMBL" id="BCJ91531.1"/>
    </source>
</evidence>
<keyword evidence="4" id="KW-1185">Reference proteome</keyword>
<name>A0A6S6QWW0_9HYPH</name>
<organism evidence="3 4">
    <name type="scientific">Terrihabitans soli</name>
    <dbReference type="NCBI Taxonomy" id="708113"/>
    <lineage>
        <taxon>Bacteria</taxon>
        <taxon>Pseudomonadati</taxon>
        <taxon>Pseudomonadota</taxon>
        <taxon>Alphaproteobacteria</taxon>
        <taxon>Hyphomicrobiales</taxon>
        <taxon>Terrihabitans</taxon>
    </lineage>
</organism>
<dbReference type="EMBL" id="AP023361">
    <property type="protein sequence ID" value="BCJ91531.1"/>
    <property type="molecule type" value="Genomic_DNA"/>
</dbReference>
<dbReference type="KEGG" id="tso:IZ6_22660"/>
<keyword evidence="2" id="KW-0378">Hydrolase</keyword>
<keyword evidence="1" id="KW-0732">Signal</keyword>
<dbReference type="Gene3D" id="3.40.50.1820">
    <property type="entry name" value="alpha/beta hydrolase"/>
    <property type="match status" value="1"/>
</dbReference>
<dbReference type="InterPro" id="IPR050955">
    <property type="entry name" value="Plant_Biomass_Hydrol_Est"/>
</dbReference>
<dbReference type="SUPFAM" id="SSF53474">
    <property type="entry name" value="alpha/beta-Hydrolases"/>
    <property type="match status" value="1"/>
</dbReference>
<accession>A0A6S6QWW0</accession>
<dbReference type="InterPro" id="IPR029058">
    <property type="entry name" value="AB_hydrolase_fold"/>
</dbReference>